<proteinExistence type="inferred from homology"/>
<evidence type="ECO:0000259" key="5">
    <source>
        <dbReference type="PROSITE" id="PS50931"/>
    </source>
</evidence>
<keyword evidence="2" id="KW-0805">Transcription regulation</keyword>
<protein>
    <submittedName>
        <fullName evidence="6">LysR family transcriptional regulator</fullName>
    </submittedName>
</protein>
<gene>
    <name evidence="6" type="ORF">A3207_00910</name>
</gene>
<dbReference type="PANTHER" id="PTHR30419">
    <property type="entry name" value="HTH-TYPE TRANSCRIPTIONAL REGULATOR YBHD"/>
    <property type="match status" value="1"/>
</dbReference>
<evidence type="ECO:0000256" key="2">
    <source>
        <dbReference type="ARBA" id="ARBA00023015"/>
    </source>
</evidence>
<feature type="domain" description="HTH lysR-type" evidence="5">
    <location>
        <begin position="1"/>
        <end position="58"/>
    </location>
</feature>
<evidence type="ECO:0000256" key="4">
    <source>
        <dbReference type="ARBA" id="ARBA00023163"/>
    </source>
</evidence>
<dbReference type="InterPro" id="IPR000847">
    <property type="entry name" value="LysR_HTH_N"/>
</dbReference>
<dbReference type="AlphaFoldDB" id="A0A8J8TF80"/>
<evidence type="ECO:0000313" key="6">
    <source>
        <dbReference type="EMBL" id="TQS84633.1"/>
    </source>
</evidence>
<dbReference type="FunFam" id="1.10.10.10:FF:000001">
    <property type="entry name" value="LysR family transcriptional regulator"/>
    <property type="match status" value="1"/>
</dbReference>
<comment type="similarity">
    <text evidence="1">Belongs to the LysR transcriptional regulatory family.</text>
</comment>
<dbReference type="CDD" id="cd05466">
    <property type="entry name" value="PBP2_LTTR_substrate"/>
    <property type="match status" value="1"/>
</dbReference>
<dbReference type="GO" id="GO:0005829">
    <property type="term" value="C:cytosol"/>
    <property type="evidence" value="ECO:0007669"/>
    <property type="project" value="TreeGrafter"/>
</dbReference>
<dbReference type="InterPro" id="IPR036388">
    <property type="entry name" value="WH-like_DNA-bd_sf"/>
</dbReference>
<dbReference type="GO" id="GO:0003677">
    <property type="term" value="F:DNA binding"/>
    <property type="evidence" value="ECO:0007669"/>
    <property type="project" value="UniProtKB-KW"/>
</dbReference>
<dbReference type="Gene3D" id="1.10.10.10">
    <property type="entry name" value="Winged helix-like DNA-binding domain superfamily/Winged helix DNA-binding domain"/>
    <property type="match status" value="1"/>
</dbReference>
<dbReference type="InterPro" id="IPR036390">
    <property type="entry name" value="WH_DNA-bd_sf"/>
</dbReference>
<dbReference type="Pfam" id="PF00126">
    <property type="entry name" value="HTH_1"/>
    <property type="match status" value="1"/>
</dbReference>
<dbReference type="SUPFAM" id="SSF53850">
    <property type="entry name" value="Periplasmic binding protein-like II"/>
    <property type="match status" value="1"/>
</dbReference>
<dbReference type="GO" id="GO:0003700">
    <property type="term" value="F:DNA-binding transcription factor activity"/>
    <property type="evidence" value="ECO:0007669"/>
    <property type="project" value="InterPro"/>
</dbReference>
<dbReference type="PRINTS" id="PR00039">
    <property type="entry name" value="HTHLYSR"/>
</dbReference>
<dbReference type="Gene3D" id="3.40.190.290">
    <property type="match status" value="1"/>
</dbReference>
<evidence type="ECO:0000256" key="3">
    <source>
        <dbReference type="ARBA" id="ARBA00023125"/>
    </source>
</evidence>
<dbReference type="RefSeq" id="WP_400256314.1">
    <property type="nucleotide sequence ID" value="NZ_CAYAYE010000023.1"/>
</dbReference>
<accession>A0A8J8TF80</accession>
<dbReference type="PANTHER" id="PTHR30419:SF8">
    <property type="entry name" value="NITROGEN ASSIMILATION TRANSCRIPTIONAL ACTIVATOR-RELATED"/>
    <property type="match status" value="1"/>
</dbReference>
<dbReference type="Pfam" id="PF03466">
    <property type="entry name" value="LysR_substrate"/>
    <property type="match status" value="1"/>
</dbReference>
<dbReference type="Proteomes" id="UP000752814">
    <property type="component" value="Unassembled WGS sequence"/>
</dbReference>
<dbReference type="EMBL" id="LVVT01000001">
    <property type="protein sequence ID" value="TQS84633.1"/>
    <property type="molecule type" value="Genomic_DNA"/>
</dbReference>
<evidence type="ECO:0000256" key="1">
    <source>
        <dbReference type="ARBA" id="ARBA00009437"/>
    </source>
</evidence>
<dbReference type="PROSITE" id="PS50931">
    <property type="entry name" value="HTH_LYSR"/>
    <property type="match status" value="1"/>
</dbReference>
<reference evidence="6" key="1">
    <citation type="submission" date="2016-03" db="EMBL/GenBank/DDBJ databases">
        <authorList>
            <person name="Borrel G."/>
            <person name="Mccann A."/>
            <person name="O'Toole P.W."/>
        </authorList>
    </citation>
    <scope>NUCLEOTIDE SEQUENCE</scope>
    <source>
        <strain evidence="6">183</strain>
    </source>
</reference>
<dbReference type="SUPFAM" id="SSF46785">
    <property type="entry name" value="Winged helix' DNA-binding domain"/>
    <property type="match status" value="1"/>
</dbReference>
<keyword evidence="3" id="KW-0238">DNA-binding</keyword>
<organism evidence="6 7">
    <name type="scientific">Candidatus Methanomassiliicoccus intestinalis</name>
    <dbReference type="NCBI Taxonomy" id="1406512"/>
    <lineage>
        <taxon>Archaea</taxon>
        <taxon>Methanobacteriati</taxon>
        <taxon>Thermoplasmatota</taxon>
        <taxon>Thermoplasmata</taxon>
        <taxon>Methanomassiliicoccales</taxon>
        <taxon>Methanomassiliicoccaceae</taxon>
        <taxon>Methanomassiliicoccus</taxon>
    </lineage>
</organism>
<dbReference type="InterPro" id="IPR050950">
    <property type="entry name" value="HTH-type_LysR_regulators"/>
</dbReference>
<comment type="caution">
    <text evidence="6">The sequence shown here is derived from an EMBL/GenBank/DDBJ whole genome shotgun (WGS) entry which is preliminary data.</text>
</comment>
<sequence length="293" mass="33512">MEIRILRYFLAVAKEGTISGAAELMNVTQPTLSRQLMELEDELGKKLFIRGNRKITLTEEGHYLRKRAEEIIELADKTKLDIQTSDEVITGDIFIGSGETDAMRTIAKTIKDMNAAYPQVKYHIFSGNADDVTEKLDRGLIDFGLLIEPVDKEKYAYLRLPVADAWGLLMRKDSPYAKLDHITPKDIANMPLLCSRQTMVKDEITNWFGKSFDELNVISTYNLLYNASLMVEEEVGYAICLDRLVNTTGKSKLCFRPLYPKLECGLVIVWKKDQIFSRACELFLNMLRDKYLT</sequence>
<keyword evidence="4" id="KW-0804">Transcription</keyword>
<name>A0A8J8TF80_9ARCH</name>
<dbReference type="InterPro" id="IPR005119">
    <property type="entry name" value="LysR_subst-bd"/>
</dbReference>
<evidence type="ECO:0000313" key="7">
    <source>
        <dbReference type="Proteomes" id="UP000752814"/>
    </source>
</evidence>